<evidence type="ECO:0000313" key="2">
    <source>
        <dbReference type="EMBL" id="QWG14998.1"/>
    </source>
</evidence>
<evidence type="ECO:0000256" key="1">
    <source>
        <dbReference type="ARBA" id="ARBA00022649"/>
    </source>
</evidence>
<dbReference type="InterPro" id="IPR007712">
    <property type="entry name" value="RelE/ParE_toxin"/>
</dbReference>
<proteinExistence type="predicted"/>
<name>A0A975RPP2_9BRAD</name>
<dbReference type="InterPro" id="IPR035093">
    <property type="entry name" value="RelE/ParE_toxin_dom_sf"/>
</dbReference>
<dbReference type="Pfam" id="PF05016">
    <property type="entry name" value="ParE_toxin"/>
    <property type="match status" value="1"/>
</dbReference>
<protein>
    <submittedName>
        <fullName evidence="2">Type II toxin-antitoxin system RelE/ParE family toxin</fullName>
    </submittedName>
</protein>
<sequence>MALKVFFRPQAEADLLALYRYTAEASGLANAGGYIDHIEVACTSLGTFPDRGTRRDDLTPGLRTIAFERRVTIAYRVLKTRVEIVTIAYAGRDYETDLRADRETKR</sequence>
<evidence type="ECO:0000313" key="3">
    <source>
        <dbReference type="Proteomes" id="UP000680839"/>
    </source>
</evidence>
<dbReference type="Proteomes" id="UP000680839">
    <property type="component" value="Chromosome"/>
</dbReference>
<organism evidence="2 3">
    <name type="scientific">Bradyrhizobium sediminis</name>
    <dbReference type="NCBI Taxonomy" id="2840469"/>
    <lineage>
        <taxon>Bacteria</taxon>
        <taxon>Pseudomonadati</taxon>
        <taxon>Pseudomonadota</taxon>
        <taxon>Alphaproteobacteria</taxon>
        <taxon>Hyphomicrobiales</taxon>
        <taxon>Nitrobacteraceae</taxon>
        <taxon>Bradyrhizobium</taxon>
    </lineage>
</organism>
<keyword evidence="1" id="KW-1277">Toxin-antitoxin system</keyword>
<gene>
    <name evidence="2" type="ORF">KMZ29_10240</name>
</gene>
<dbReference type="Gene3D" id="3.30.2310.20">
    <property type="entry name" value="RelE-like"/>
    <property type="match status" value="1"/>
</dbReference>
<accession>A0A975RPP2</accession>
<dbReference type="AlphaFoldDB" id="A0A975RPP2"/>
<reference evidence="2" key="1">
    <citation type="submission" date="2021-06" db="EMBL/GenBank/DDBJ databases">
        <title>Bradyrhizobium sp. S2-20-1 Genome sequencing.</title>
        <authorList>
            <person name="Jin L."/>
        </authorList>
    </citation>
    <scope>NUCLEOTIDE SEQUENCE</scope>
    <source>
        <strain evidence="2">S2-20-1</strain>
    </source>
</reference>
<dbReference type="RefSeq" id="WP_215623575.1">
    <property type="nucleotide sequence ID" value="NZ_CP076134.1"/>
</dbReference>
<dbReference type="EMBL" id="CP076134">
    <property type="protein sequence ID" value="QWG14998.1"/>
    <property type="molecule type" value="Genomic_DNA"/>
</dbReference>